<evidence type="ECO:0000313" key="4">
    <source>
        <dbReference type="Proteomes" id="UP001519654"/>
    </source>
</evidence>
<comment type="caution">
    <text evidence="3">The sequence shown here is derived from an EMBL/GenBank/DDBJ whole genome shotgun (WGS) entry which is preliminary data.</text>
</comment>
<protein>
    <submittedName>
        <fullName evidence="3">DUF4873 domain-containing protein</fullName>
    </submittedName>
</protein>
<evidence type="ECO:0000256" key="1">
    <source>
        <dbReference type="SAM" id="MobiDB-lite"/>
    </source>
</evidence>
<evidence type="ECO:0000313" key="3">
    <source>
        <dbReference type="EMBL" id="MBU2665194.1"/>
    </source>
</evidence>
<proteinExistence type="predicted"/>
<organism evidence="3 4">
    <name type="scientific">Paractinoplanes bogorensis</name>
    <dbReference type="NCBI Taxonomy" id="1610840"/>
    <lineage>
        <taxon>Bacteria</taxon>
        <taxon>Bacillati</taxon>
        <taxon>Actinomycetota</taxon>
        <taxon>Actinomycetes</taxon>
        <taxon>Micromonosporales</taxon>
        <taxon>Micromonosporaceae</taxon>
        <taxon>Paractinoplanes</taxon>
    </lineage>
</organism>
<gene>
    <name evidence="3" type="ORF">KOI35_16955</name>
</gene>
<dbReference type="Proteomes" id="UP001519654">
    <property type="component" value="Unassembled WGS sequence"/>
</dbReference>
<sequence>MPSGTLCEGGSVDDIGDEEYRGAAVLVIGDDRHAVEVRMWARFEPIEGRFRWAGRTSPDPVLSELVTGGTRAASLTIAERAAADVRLSEPDPWGGVRLSGTGTPPWFPLAETATPR</sequence>
<evidence type="ECO:0000259" key="2">
    <source>
        <dbReference type="Pfam" id="PF16170"/>
    </source>
</evidence>
<accession>A0ABS5YR47</accession>
<name>A0ABS5YR47_9ACTN</name>
<dbReference type="EMBL" id="JAHKKG010000005">
    <property type="protein sequence ID" value="MBU2665194.1"/>
    <property type="molecule type" value="Genomic_DNA"/>
</dbReference>
<feature type="region of interest" description="Disordered" evidence="1">
    <location>
        <begin position="89"/>
        <end position="116"/>
    </location>
</feature>
<dbReference type="InterPro" id="IPR032371">
    <property type="entry name" value="DUF4873"/>
</dbReference>
<reference evidence="3 4" key="1">
    <citation type="submission" date="2021-06" db="EMBL/GenBank/DDBJ databases">
        <title>Actinoplanes lichenicola sp. nov., and Actinoplanes ovalisporus sp. nov., isolated from lichen in Thailand.</title>
        <authorList>
            <person name="Saeng-In P."/>
            <person name="Kanchanasin P."/>
            <person name="Yuki M."/>
            <person name="Kudo T."/>
            <person name="Ohkuma M."/>
            <person name="Phongsopitanun W."/>
            <person name="Tanasupawat S."/>
        </authorList>
    </citation>
    <scope>NUCLEOTIDE SEQUENCE [LARGE SCALE GENOMIC DNA]</scope>
    <source>
        <strain evidence="3 4">NBRC 110975</strain>
    </source>
</reference>
<keyword evidence="4" id="KW-1185">Reference proteome</keyword>
<dbReference type="Pfam" id="PF16170">
    <property type="entry name" value="DUF4873"/>
    <property type="match status" value="1"/>
</dbReference>
<feature type="domain" description="DUF4873" evidence="2">
    <location>
        <begin position="17"/>
        <end position="106"/>
    </location>
</feature>